<evidence type="ECO:0000256" key="2">
    <source>
        <dbReference type="ARBA" id="ARBA00022989"/>
    </source>
</evidence>
<dbReference type="InterPro" id="IPR005828">
    <property type="entry name" value="MFS_sugar_transport-like"/>
</dbReference>
<feature type="transmembrane region" description="Helical" evidence="9">
    <location>
        <begin position="345"/>
        <end position="378"/>
    </location>
</feature>
<feature type="compositionally biased region" description="Basic and acidic residues" evidence="8">
    <location>
        <begin position="540"/>
        <end position="550"/>
    </location>
</feature>
<reference evidence="12" key="1">
    <citation type="submission" date="2025-08" db="UniProtKB">
        <authorList>
            <consortium name="RefSeq"/>
        </authorList>
    </citation>
    <scope>IDENTIFICATION</scope>
</reference>
<evidence type="ECO:0000313" key="11">
    <source>
        <dbReference type="Proteomes" id="UP000694891"/>
    </source>
</evidence>
<feature type="transmembrane region" description="Helical" evidence="9">
    <location>
        <begin position="169"/>
        <end position="189"/>
    </location>
</feature>
<evidence type="ECO:0000256" key="4">
    <source>
        <dbReference type="ARBA" id="ARBA00034696"/>
    </source>
</evidence>
<evidence type="ECO:0000256" key="7">
    <source>
        <dbReference type="ARBA" id="ARBA00042362"/>
    </source>
</evidence>
<accession>A0A9Y4NBQ1</accession>
<dbReference type="PROSITE" id="PS50850">
    <property type="entry name" value="MFS"/>
    <property type="match status" value="1"/>
</dbReference>
<evidence type="ECO:0000313" key="12">
    <source>
        <dbReference type="RefSeq" id="XP_008293684.1"/>
    </source>
</evidence>
<organism evidence="11 12">
    <name type="scientific">Stegastes partitus</name>
    <name type="common">bicolor damselfish</name>
    <dbReference type="NCBI Taxonomy" id="144197"/>
    <lineage>
        <taxon>Eukaryota</taxon>
        <taxon>Metazoa</taxon>
        <taxon>Chordata</taxon>
        <taxon>Craniata</taxon>
        <taxon>Vertebrata</taxon>
        <taxon>Euteleostomi</taxon>
        <taxon>Actinopterygii</taxon>
        <taxon>Neopterygii</taxon>
        <taxon>Teleostei</taxon>
        <taxon>Neoteleostei</taxon>
        <taxon>Acanthomorphata</taxon>
        <taxon>Ovalentaria</taxon>
        <taxon>Pomacentridae</taxon>
        <taxon>Stegastes</taxon>
    </lineage>
</organism>
<keyword evidence="11" id="KW-1185">Reference proteome</keyword>
<evidence type="ECO:0000256" key="6">
    <source>
        <dbReference type="ARBA" id="ARBA00041768"/>
    </source>
</evidence>
<evidence type="ECO:0000256" key="1">
    <source>
        <dbReference type="ARBA" id="ARBA00022692"/>
    </source>
</evidence>
<dbReference type="FunFam" id="1.20.1250.20:FF:000023">
    <property type="entry name" value="Solute carrier family 22 member 6"/>
    <property type="match status" value="1"/>
</dbReference>
<feature type="transmembrane region" description="Helical" evidence="9">
    <location>
        <begin position="196"/>
        <end position="217"/>
    </location>
</feature>
<evidence type="ECO:0000256" key="3">
    <source>
        <dbReference type="ARBA" id="ARBA00023136"/>
    </source>
</evidence>
<proteinExistence type="predicted"/>
<feature type="transmembrane region" description="Helical" evidence="9">
    <location>
        <begin position="143"/>
        <end position="163"/>
    </location>
</feature>
<name>A0A9Y4NBQ1_9TELE</name>
<dbReference type="InterPro" id="IPR036259">
    <property type="entry name" value="MFS_trans_sf"/>
</dbReference>
<feature type="transmembrane region" description="Helical" evidence="9">
    <location>
        <begin position="223"/>
        <end position="246"/>
    </location>
</feature>
<dbReference type="SUPFAM" id="SSF103473">
    <property type="entry name" value="MFS general substrate transporter"/>
    <property type="match status" value="1"/>
</dbReference>
<feature type="domain" description="Major facilitator superfamily (MFS) profile" evidence="10">
    <location>
        <begin position="86"/>
        <end position="510"/>
    </location>
</feature>
<gene>
    <name evidence="12" type="primary">LOC103367440</name>
</gene>
<feature type="transmembrane region" description="Helical" evidence="9">
    <location>
        <begin position="12"/>
        <end position="31"/>
    </location>
</feature>
<keyword evidence="3 9" id="KW-0472">Membrane</keyword>
<protein>
    <recommendedName>
        <fullName evidence="5">Solute carrier family 22 member 6</fullName>
    </recommendedName>
    <alternativeName>
        <fullName evidence="7">Organic anion transporter 1</fullName>
    </alternativeName>
    <alternativeName>
        <fullName evidence="6">Renal organic anion transporter 1</fullName>
    </alternativeName>
</protein>
<evidence type="ECO:0000256" key="8">
    <source>
        <dbReference type="SAM" id="MobiDB-lite"/>
    </source>
</evidence>
<sequence length="550" mass="60957">MKFETILDEVSGFGPFQIIIVVLLCSPRMVLPLHFMLTNFIAVAPPHRCDISSLADGGLFGNLTQEQRLTVGIPQREDGGPRSCEMFAEPQFQLLSNSSSSGLPTVQCRSGWVYDNSTFTSTLATEWDLVCDRKSLTKTSSSIFFFGVMLGAVAFGFLCDKFGRKNTLLASYIMSMVFGFSTAFANSFVLFSALRFLTGFALTGLSLNSLVLSIEWVDTAHRSFISVIGSLTWCVGNMLLAGIAFLVTDWRTLTMAVTAPLGLAVLTWWWVPESARWLLANGKVEEAQFYLDRCAKINRRQKMSSNFKLEALANMNVQEKQGRSYSYLDLIRTPKLRWLTLQTGIIWYGVASTYYSLSLSITGFGLNIYLTHFIYAAIEVPAKLTVYYVVNVFGRRKCQAGTLMLTAACVAINIFMPKDVWHVRAVVAVLGKGFSEGAFTTVFLYTTELYPTVIRQNGLGYTNFMSRLGVSVAPLVLMLDDVWTLLPQIIVCGVALVSGLVATLLPETLNVRLPETIDDIEEPRTNYGASQSKEPFGDFLESKSDTKEAP</sequence>
<evidence type="ECO:0000259" key="10">
    <source>
        <dbReference type="PROSITE" id="PS50850"/>
    </source>
</evidence>
<dbReference type="InterPro" id="IPR020846">
    <property type="entry name" value="MFS_dom"/>
</dbReference>
<feature type="region of interest" description="Disordered" evidence="8">
    <location>
        <begin position="522"/>
        <end position="550"/>
    </location>
</feature>
<dbReference type="Gene3D" id="1.20.1250.20">
    <property type="entry name" value="MFS general substrate transporter like domains"/>
    <property type="match status" value="1"/>
</dbReference>
<comment type="subcellular location">
    <subcellularLocation>
        <location evidence="4">Basal cell membrane</location>
        <topology evidence="4">Multi-pass membrane protein</topology>
    </subcellularLocation>
</comment>
<dbReference type="RefSeq" id="XP_008293684.1">
    <property type="nucleotide sequence ID" value="XM_008295462.1"/>
</dbReference>
<dbReference type="AlphaFoldDB" id="A0A9Y4NBQ1"/>
<dbReference type="GeneID" id="103367440"/>
<dbReference type="GO" id="GO:0009925">
    <property type="term" value="C:basal plasma membrane"/>
    <property type="evidence" value="ECO:0007669"/>
    <property type="project" value="UniProtKB-SubCell"/>
</dbReference>
<feature type="transmembrane region" description="Helical" evidence="9">
    <location>
        <begin position="485"/>
        <end position="505"/>
    </location>
</feature>
<dbReference type="Pfam" id="PF00083">
    <property type="entry name" value="Sugar_tr"/>
    <property type="match status" value="1"/>
</dbReference>
<feature type="transmembrane region" description="Helical" evidence="9">
    <location>
        <begin position="398"/>
        <end position="416"/>
    </location>
</feature>
<evidence type="ECO:0000256" key="9">
    <source>
        <dbReference type="SAM" id="Phobius"/>
    </source>
</evidence>
<dbReference type="GO" id="GO:0022857">
    <property type="term" value="F:transmembrane transporter activity"/>
    <property type="evidence" value="ECO:0007669"/>
    <property type="project" value="InterPro"/>
</dbReference>
<keyword evidence="1 9" id="KW-0812">Transmembrane</keyword>
<dbReference type="PANTHER" id="PTHR24064">
    <property type="entry name" value="SOLUTE CARRIER FAMILY 22 MEMBER"/>
    <property type="match status" value="1"/>
</dbReference>
<evidence type="ECO:0000256" key="5">
    <source>
        <dbReference type="ARBA" id="ARBA00039897"/>
    </source>
</evidence>
<keyword evidence="2 9" id="KW-1133">Transmembrane helix</keyword>
<dbReference type="Proteomes" id="UP000694891">
    <property type="component" value="Unplaced"/>
</dbReference>